<accession>A0ABQ5R1Z7</accession>
<evidence type="ECO:0000259" key="4">
    <source>
        <dbReference type="PROSITE" id="PS51755"/>
    </source>
</evidence>
<feature type="domain" description="OmpR/PhoB-type" evidence="4">
    <location>
        <begin position="748"/>
        <end position="856"/>
    </location>
</feature>
<dbReference type="InterPro" id="IPR011990">
    <property type="entry name" value="TPR-like_helical_dom_sf"/>
</dbReference>
<dbReference type="SMART" id="SM00028">
    <property type="entry name" value="TPR"/>
    <property type="match status" value="7"/>
</dbReference>
<dbReference type="SMART" id="SM00862">
    <property type="entry name" value="Trans_reg_C"/>
    <property type="match status" value="1"/>
</dbReference>
<keyword evidence="6" id="KW-1185">Reference proteome</keyword>
<evidence type="ECO:0000256" key="3">
    <source>
        <dbReference type="PROSITE-ProRule" id="PRU01091"/>
    </source>
</evidence>
<protein>
    <recommendedName>
        <fullName evidence="4">OmpR/PhoB-type domain-containing protein</fullName>
    </recommendedName>
</protein>
<dbReference type="InterPro" id="IPR019734">
    <property type="entry name" value="TPR_rpt"/>
</dbReference>
<name>A0ABQ5R1Z7_9ACTN</name>
<dbReference type="InterPro" id="IPR016032">
    <property type="entry name" value="Sig_transdc_resp-reg_C-effctor"/>
</dbReference>
<feature type="DNA-binding region" description="OmpR/PhoB-type" evidence="3">
    <location>
        <begin position="748"/>
        <end position="856"/>
    </location>
</feature>
<sequence length="1009" mass="106707">MLVVAAAGYGKSTALRVRLSGTSAAWLAAPANVSALIQGGLGELARRHGAGWLVLEELPRLPADLAGALLTAVTALPETVRVALTSRWPVAAPTARWRARGDLTTLGPRDLALTEEQVRHVLAQEHGVDDPALSAGVFRATAGWPVLVRLAGESLDRPVPPDGALTDVIAGPGTPLGAYIVEEVLSPLPPEVVRLVGDVGGFAPLTAGLCERLGHPGAEGMLTLLTQIGVLQPERAAIVPVVGAVAGGHAAPARESARGAAIWYQRHGPPLAAARAFSLAGDDEACARELVAGGRDILASGEASAAAELIRVLPHGGQDPALRLLLGESLFHSGDLAGAVAVYQALADEADARGEPLDPALAWRLGQAHHLRGEPRKALAVLTRDTDERPEAGDTAGDEAIRSAWTASAYIALGEVDNGLTHAARARALAAGAADARALAAAHVASALCSLRAGDPAGCDEHFAKALRCAERAGDTGQVARILLNQTHTLLAQARYPAALDTARRAVRSAEAAGFAGALVGAQHNEAEALARLGRHEESIERYEHLVSWYRRMGSRRVALALVGLAEVHRVRGASQQALACYEEAQRTAQAEGDWQALIPALAGIARVLAPDDPAAAARYAEQAVRQAPPAVTIQALLAKGWVAVARGDLAGAATCAETAAQTARTRRERALLAETLELQAASDPSAAARRRAALTEAYEIWRAGHATCDADRVLLALGQLPDAGTVDRLHATLAAERLSRSRVGASLPLPASSQAVLVRALGRFEVYLDGQPIPSSAWQSRKARDLLRILVARHGRPVPRAELAELLWPDDDPDRTGHRLSVLLSIVRTVLNPRRAPAPADQIIVADQGCVALDRGQLRVDVYDFLADVAHAVRLREQGSPAEAHAILTAAVRSYGGDPFEDDPYAEWCGPLREEARAAYQRAVRALARWSRAAGDTEQAICHLLRLLDLDQYDERAHRDLVETLVGEGRHGEARRAYHRYAASMREIAVPGPDPTILRPRSQVEQIA</sequence>
<dbReference type="InterPro" id="IPR001867">
    <property type="entry name" value="OmpR/PhoB-type_DNA-bd"/>
</dbReference>
<dbReference type="PROSITE" id="PS51755">
    <property type="entry name" value="OMPR_PHOB"/>
    <property type="match status" value="1"/>
</dbReference>
<comment type="similarity">
    <text evidence="1">Belongs to the AfsR/DnrI/RedD regulatory family.</text>
</comment>
<dbReference type="InterPro" id="IPR051677">
    <property type="entry name" value="AfsR-DnrI-RedD_regulator"/>
</dbReference>
<keyword evidence="2 3" id="KW-0238">DNA-binding</keyword>
<evidence type="ECO:0000313" key="5">
    <source>
        <dbReference type="EMBL" id="GLI00593.1"/>
    </source>
</evidence>
<dbReference type="RefSeq" id="WP_281901026.1">
    <property type="nucleotide sequence ID" value="NZ_BSDI01000033.1"/>
</dbReference>
<dbReference type="Gene3D" id="1.10.10.10">
    <property type="entry name" value="Winged helix-like DNA-binding domain superfamily/Winged helix DNA-binding domain"/>
    <property type="match status" value="1"/>
</dbReference>
<gene>
    <name evidence="5" type="ORF">Pa4123_58690</name>
</gene>
<dbReference type="PANTHER" id="PTHR35807">
    <property type="entry name" value="TRANSCRIPTIONAL REGULATOR REDD-RELATED"/>
    <property type="match status" value="1"/>
</dbReference>
<evidence type="ECO:0000256" key="1">
    <source>
        <dbReference type="ARBA" id="ARBA00005820"/>
    </source>
</evidence>
<dbReference type="Gene3D" id="1.25.40.10">
    <property type="entry name" value="Tetratricopeptide repeat domain"/>
    <property type="match status" value="2"/>
</dbReference>
<dbReference type="SMART" id="SM01043">
    <property type="entry name" value="BTAD"/>
    <property type="match status" value="1"/>
</dbReference>
<proteinExistence type="inferred from homology"/>
<evidence type="ECO:0000313" key="6">
    <source>
        <dbReference type="Proteomes" id="UP001144280"/>
    </source>
</evidence>
<comment type="caution">
    <text evidence="5">The sequence shown here is derived from an EMBL/GenBank/DDBJ whole genome shotgun (WGS) entry which is preliminary data.</text>
</comment>
<dbReference type="InterPro" id="IPR005158">
    <property type="entry name" value="BTAD"/>
</dbReference>
<dbReference type="SUPFAM" id="SSF46894">
    <property type="entry name" value="C-terminal effector domain of the bipartite response regulators"/>
    <property type="match status" value="1"/>
</dbReference>
<dbReference type="Proteomes" id="UP001144280">
    <property type="component" value="Unassembled WGS sequence"/>
</dbReference>
<dbReference type="EMBL" id="BSDI01000033">
    <property type="protein sequence ID" value="GLI00593.1"/>
    <property type="molecule type" value="Genomic_DNA"/>
</dbReference>
<dbReference type="Pfam" id="PF03704">
    <property type="entry name" value="BTAD"/>
    <property type="match status" value="1"/>
</dbReference>
<evidence type="ECO:0000256" key="2">
    <source>
        <dbReference type="ARBA" id="ARBA00023125"/>
    </source>
</evidence>
<organism evidence="5 6">
    <name type="scientific">Phytohabitans aurantiacus</name>
    <dbReference type="NCBI Taxonomy" id="3016789"/>
    <lineage>
        <taxon>Bacteria</taxon>
        <taxon>Bacillati</taxon>
        <taxon>Actinomycetota</taxon>
        <taxon>Actinomycetes</taxon>
        <taxon>Micromonosporales</taxon>
        <taxon>Micromonosporaceae</taxon>
    </lineage>
</organism>
<dbReference type="SUPFAM" id="SSF48452">
    <property type="entry name" value="TPR-like"/>
    <property type="match status" value="3"/>
</dbReference>
<dbReference type="InterPro" id="IPR036388">
    <property type="entry name" value="WH-like_DNA-bd_sf"/>
</dbReference>
<reference evidence="5" key="1">
    <citation type="submission" date="2022-12" db="EMBL/GenBank/DDBJ databases">
        <title>New Phytohabitans aurantiacus sp. RD004123 nov., an actinomycete isolated from soil.</title>
        <authorList>
            <person name="Triningsih D.W."/>
            <person name="Harunari E."/>
            <person name="Igarashi Y."/>
        </authorList>
    </citation>
    <scope>NUCLEOTIDE SEQUENCE</scope>
    <source>
        <strain evidence="5">RD004123</strain>
    </source>
</reference>